<evidence type="ECO:0000313" key="2">
    <source>
        <dbReference type="Proteomes" id="UP000201404"/>
    </source>
</evidence>
<name>A0A162E1A4_9CAUD</name>
<dbReference type="GeneID" id="30309390"/>
<organism evidence="1 2">
    <name type="scientific">Gordonia phage GAL1</name>
    <dbReference type="NCBI Taxonomy" id="1647469"/>
    <lineage>
        <taxon>Viruses</taxon>
        <taxon>Duplodnaviria</taxon>
        <taxon>Heunggongvirae</taxon>
        <taxon>Uroviricota</taxon>
        <taxon>Caudoviricetes</taxon>
        <taxon>Galunavirus</taxon>
        <taxon>Galunavirus GAL1</taxon>
    </lineage>
</organism>
<dbReference type="OrthoDB" id="7142at10239"/>
<proteinExistence type="predicted"/>
<accession>A0A162E1A4</accession>
<protein>
    <submittedName>
        <fullName evidence="1">Uncharacterized protein</fullName>
    </submittedName>
</protein>
<dbReference type="KEGG" id="vg:30309390"/>
<dbReference type="RefSeq" id="YP_009324467.1">
    <property type="nucleotide sequence ID" value="NC_031936.1"/>
</dbReference>
<sequence>MEGMAMDRSDTSGLFLDRYGQRRLVESLSEIERHLDDLADTLTRRAVIGRRDLASFRRPKKLRAKAPAHEGAQEFAAKLENTLTTAIRHVCETRGLDYMPVGYTHPSGFIGPLLPDQARIPAGYDDRALSVLTRWLRVHVITFAMTEGCVEWADEIEGYAQDITTLVDLPPDDTISVDDAKVAAAYKQVVTLSTIDVVARKVGDICDGLNSRRMRTLIKHGKLRPDSMNPETGTKFYLLGDVLDAHKGHQRRRRASQPA</sequence>
<dbReference type="Proteomes" id="UP000201404">
    <property type="component" value="Genome"/>
</dbReference>
<keyword evidence="2" id="KW-1185">Reference proteome</keyword>
<gene>
    <name evidence="1" type="ORF">GAL1_75</name>
</gene>
<dbReference type="EMBL" id="KR053194">
    <property type="protein sequence ID" value="AKJ72090.1"/>
    <property type="molecule type" value="Genomic_DNA"/>
</dbReference>
<evidence type="ECO:0000313" key="1">
    <source>
        <dbReference type="EMBL" id="AKJ72090.1"/>
    </source>
</evidence>
<reference evidence="1 2" key="1">
    <citation type="submission" date="2015-04" db="EMBL/GenBank/DDBJ databases">
        <title>Locating and activating molecular 'time bombs': can Mycolata prophages be selectively induced en masse to biologically control activated sludge foaming?</title>
        <authorList>
            <person name="Dyson Z.A."/>
            <person name="Brown T.L."/>
            <person name="Farrar B."/>
            <person name="Doyle S."/>
            <person name="Tucci J."/>
            <person name="Seviour R.J."/>
            <person name="Petrovski S."/>
        </authorList>
    </citation>
    <scope>NUCLEOTIDE SEQUENCE [LARGE SCALE GENOMIC DNA]</scope>
</reference>